<dbReference type="EMBL" id="CACVBM020001277">
    <property type="protein sequence ID" value="CAA7043396.1"/>
    <property type="molecule type" value="Genomic_DNA"/>
</dbReference>
<accession>A0A6D2JIK1</accession>
<organism evidence="1 2">
    <name type="scientific">Microthlaspi erraticum</name>
    <dbReference type="NCBI Taxonomy" id="1685480"/>
    <lineage>
        <taxon>Eukaryota</taxon>
        <taxon>Viridiplantae</taxon>
        <taxon>Streptophyta</taxon>
        <taxon>Embryophyta</taxon>
        <taxon>Tracheophyta</taxon>
        <taxon>Spermatophyta</taxon>
        <taxon>Magnoliopsida</taxon>
        <taxon>eudicotyledons</taxon>
        <taxon>Gunneridae</taxon>
        <taxon>Pentapetalae</taxon>
        <taxon>rosids</taxon>
        <taxon>malvids</taxon>
        <taxon>Brassicales</taxon>
        <taxon>Brassicaceae</taxon>
        <taxon>Coluteocarpeae</taxon>
        <taxon>Microthlaspi</taxon>
    </lineage>
</organism>
<comment type="caution">
    <text evidence="1">The sequence shown here is derived from an EMBL/GenBank/DDBJ whole genome shotgun (WGS) entry which is preliminary data.</text>
</comment>
<gene>
    <name evidence="1" type="ORF">MERR_LOCUS30631</name>
</gene>
<proteinExistence type="predicted"/>
<dbReference type="Proteomes" id="UP000467841">
    <property type="component" value="Unassembled WGS sequence"/>
</dbReference>
<evidence type="ECO:0000313" key="2">
    <source>
        <dbReference type="Proteomes" id="UP000467841"/>
    </source>
</evidence>
<evidence type="ECO:0000313" key="1">
    <source>
        <dbReference type="EMBL" id="CAA7043396.1"/>
    </source>
</evidence>
<keyword evidence="2" id="KW-1185">Reference proteome</keyword>
<dbReference type="AlphaFoldDB" id="A0A6D2JIK1"/>
<reference evidence="1" key="1">
    <citation type="submission" date="2020-01" db="EMBL/GenBank/DDBJ databases">
        <authorList>
            <person name="Mishra B."/>
        </authorList>
    </citation>
    <scope>NUCLEOTIDE SEQUENCE [LARGE SCALE GENOMIC DNA]</scope>
</reference>
<sequence length="167" mass="18701">MMVTRYGRYDRGRIVPRSYNSRWRTVNHGTMVPGSDRTLGHMGNVVKIGRPREDASRVDPYARPNVGMGGVSRMGLDRGTMLPGLAKPLGQSLSGCLLNASRLGQNTRTRPRATQWVEFLADYDLEIIYHSGKANQEPLRLETVDQTDFLGRIKVAQERDKSLIDAS</sequence>
<name>A0A6D2JIK1_9BRAS</name>
<protein>
    <submittedName>
        <fullName evidence="1">Uncharacterized protein</fullName>
    </submittedName>
</protein>